<dbReference type="FunFam" id="3.30.200.20:FF:000025">
    <property type="entry name" value="Platelet-derived growth factor receptor alpha"/>
    <property type="match status" value="1"/>
</dbReference>
<evidence type="ECO:0000256" key="28">
    <source>
        <dbReference type="PROSITE-ProRule" id="PRU10141"/>
    </source>
</evidence>
<feature type="region of interest" description="Disordered" evidence="29">
    <location>
        <begin position="736"/>
        <end position="781"/>
    </location>
</feature>
<evidence type="ECO:0000256" key="23">
    <source>
        <dbReference type="ARBA" id="ARBA00051243"/>
    </source>
</evidence>
<dbReference type="GO" id="GO:0005886">
    <property type="term" value="C:plasma membrane"/>
    <property type="evidence" value="ECO:0007669"/>
    <property type="project" value="UniProtKB-SubCell"/>
</dbReference>
<dbReference type="Ensembl" id="ENSPNAT00000078198.1">
    <property type="protein sequence ID" value="ENSPNAP00000053333.1"/>
    <property type="gene ID" value="ENSPNAG00000009655.2"/>
</dbReference>
<keyword evidence="14" id="KW-0832">Ubl conjugation</keyword>
<dbReference type="InterPro" id="IPR008266">
    <property type="entry name" value="Tyr_kinase_AS"/>
</dbReference>
<feature type="binding site" evidence="26">
    <location>
        <position position="586"/>
    </location>
    <ligand>
        <name>Mg(2+)</name>
        <dbReference type="ChEBI" id="CHEBI:18420"/>
    </ligand>
</feature>
<comment type="catalytic activity">
    <reaction evidence="23">
        <text>L-tyrosyl-[protein] + ATP = O-phospho-L-tyrosyl-[protein] + ADP + H(+)</text>
        <dbReference type="Rhea" id="RHEA:10596"/>
        <dbReference type="Rhea" id="RHEA-COMP:10136"/>
        <dbReference type="Rhea" id="RHEA-COMP:20101"/>
        <dbReference type="ChEBI" id="CHEBI:15378"/>
        <dbReference type="ChEBI" id="CHEBI:30616"/>
        <dbReference type="ChEBI" id="CHEBI:46858"/>
        <dbReference type="ChEBI" id="CHEBI:61978"/>
        <dbReference type="ChEBI" id="CHEBI:456216"/>
        <dbReference type="EC" id="2.7.10.1"/>
    </reaction>
</comment>
<dbReference type="PIRSF" id="PIRSF000615">
    <property type="entry name" value="TyrPK_CSF1-R"/>
    <property type="match status" value="1"/>
</dbReference>
<feature type="transmembrane region" description="Helical" evidence="30">
    <location>
        <begin position="296"/>
        <end position="313"/>
    </location>
</feature>
<keyword evidence="19" id="KW-0675">Receptor</keyword>
<accession>A0AAR2JMS1</accession>
<dbReference type="PIRSF" id="PIRSF500951">
    <property type="entry name" value="SCGF_recepter"/>
    <property type="match status" value="1"/>
</dbReference>
<dbReference type="AlphaFoldDB" id="A0AAR2JMS1"/>
<dbReference type="GO" id="GO:0019955">
    <property type="term" value="F:cytokine binding"/>
    <property type="evidence" value="ECO:0007669"/>
    <property type="project" value="InterPro"/>
</dbReference>
<dbReference type="GO" id="GO:0038093">
    <property type="term" value="P:Fc receptor signaling pathway"/>
    <property type="evidence" value="ECO:0007669"/>
    <property type="project" value="InterPro"/>
</dbReference>
<evidence type="ECO:0000256" key="26">
    <source>
        <dbReference type="PIRSR" id="PIRSR000615-3"/>
    </source>
</evidence>
<keyword evidence="3" id="KW-1003">Cell membrane</keyword>
<protein>
    <recommendedName>
        <fullName evidence="2">receptor protein-tyrosine kinase</fullName>
        <ecNumber evidence="2">2.7.10.1</ecNumber>
    </recommendedName>
    <alternativeName>
        <fullName evidence="22">Tyrosine-protein kinase Kit</fullName>
    </alternativeName>
</protein>
<evidence type="ECO:0000256" key="17">
    <source>
        <dbReference type="ARBA" id="ARBA00023137"/>
    </source>
</evidence>
<keyword evidence="12 25" id="KW-0067">ATP-binding</keyword>
<keyword evidence="18" id="KW-1015">Disulfide bond</keyword>
<evidence type="ECO:0000256" key="1">
    <source>
        <dbReference type="ARBA" id="ARBA00004251"/>
    </source>
</evidence>
<evidence type="ECO:0000256" key="16">
    <source>
        <dbReference type="ARBA" id="ARBA00023136"/>
    </source>
</evidence>
<dbReference type="InterPro" id="IPR001824">
    <property type="entry name" value="Tyr_kinase_rcpt_3_CS"/>
</dbReference>
<feature type="transmembrane region" description="Helical" evidence="30">
    <location>
        <begin position="325"/>
        <end position="348"/>
    </location>
</feature>
<evidence type="ECO:0000256" key="21">
    <source>
        <dbReference type="ARBA" id="ARBA00023319"/>
    </source>
</evidence>
<dbReference type="PANTHER" id="PTHR24416">
    <property type="entry name" value="TYROSINE-PROTEIN KINASE RECEPTOR"/>
    <property type="match status" value="1"/>
</dbReference>
<dbReference type="SUPFAM" id="SSF56112">
    <property type="entry name" value="Protein kinase-like (PK-like)"/>
    <property type="match status" value="1"/>
</dbReference>
<dbReference type="GO" id="GO:0030183">
    <property type="term" value="P:B cell differentiation"/>
    <property type="evidence" value="ECO:0007669"/>
    <property type="project" value="TreeGrafter"/>
</dbReference>
<keyword evidence="9" id="KW-0677">Repeat</keyword>
<evidence type="ECO:0000313" key="33">
    <source>
        <dbReference type="Proteomes" id="UP001501920"/>
    </source>
</evidence>
<dbReference type="InterPro" id="IPR036179">
    <property type="entry name" value="Ig-like_dom_sf"/>
</dbReference>
<feature type="active site" description="Proton acceptor" evidence="24">
    <location>
        <position position="581"/>
    </location>
</feature>
<dbReference type="InterPro" id="IPR003599">
    <property type="entry name" value="Ig_sub"/>
</dbReference>
<dbReference type="GeneTree" id="ENSGT00940000155626"/>
<evidence type="ECO:0000256" key="29">
    <source>
        <dbReference type="SAM" id="MobiDB-lite"/>
    </source>
</evidence>
<organism evidence="32 33">
    <name type="scientific">Pygocentrus nattereri</name>
    <name type="common">Red-bellied piranha</name>
    <dbReference type="NCBI Taxonomy" id="42514"/>
    <lineage>
        <taxon>Eukaryota</taxon>
        <taxon>Metazoa</taxon>
        <taxon>Chordata</taxon>
        <taxon>Craniata</taxon>
        <taxon>Vertebrata</taxon>
        <taxon>Euteleostomi</taxon>
        <taxon>Actinopterygii</taxon>
        <taxon>Neopterygii</taxon>
        <taxon>Teleostei</taxon>
        <taxon>Ostariophysi</taxon>
        <taxon>Characiformes</taxon>
        <taxon>Characoidei</taxon>
        <taxon>Pygocentrus</taxon>
    </lineage>
</organism>
<dbReference type="Gene3D" id="3.30.200.20">
    <property type="entry name" value="Phosphorylase Kinase, domain 1"/>
    <property type="match status" value="1"/>
</dbReference>
<reference evidence="32 33" key="1">
    <citation type="submission" date="2020-10" db="EMBL/GenBank/DDBJ databases">
        <title>Pygocentrus nattereri (red-bellied piranha) genome, fPygNat1, primary haplotype.</title>
        <authorList>
            <person name="Myers G."/>
            <person name="Meyer A."/>
            <person name="Karagic N."/>
            <person name="Pippel M."/>
            <person name="Winkler S."/>
            <person name="Tracey A."/>
            <person name="Wood J."/>
            <person name="Formenti G."/>
            <person name="Howe K."/>
            <person name="Fedrigo O."/>
            <person name="Jarvis E.D."/>
        </authorList>
    </citation>
    <scope>NUCLEOTIDE SEQUENCE [LARGE SCALE GENOMIC DNA]</scope>
</reference>
<evidence type="ECO:0000256" key="24">
    <source>
        <dbReference type="PIRSR" id="PIRSR000615-1"/>
    </source>
</evidence>
<dbReference type="InterPro" id="IPR020635">
    <property type="entry name" value="Tyr_kinase_cat_dom"/>
</dbReference>
<dbReference type="SUPFAM" id="SSF48726">
    <property type="entry name" value="Immunoglobulin"/>
    <property type="match status" value="3"/>
</dbReference>
<evidence type="ECO:0000259" key="31">
    <source>
        <dbReference type="PROSITE" id="PS50011"/>
    </source>
</evidence>
<dbReference type="InterPro" id="IPR011009">
    <property type="entry name" value="Kinase-like_dom_sf"/>
</dbReference>
<dbReference type="GO" id="GO:0005524">
    <property type="term" value="F:ATP binding"/>
    <property type="evidence" value="ECO:0007669"/>
    <property type="project" value="UniProtKB-UniRule"/>
</dbReference>
<dbReference type="Gene3D" id="2.60.40.10">
    <property type="entry name" value="Immunoglobulins"/>
    <property type="match status" value="3"/>
</dbReference>
<dbReference type="GO" id="GO:0030335">
    <property type="term" value="P:positive regulation of cell migration"/>
    <property type="evidence" value="ECO:0007669"/>
    <property type="project" value="TreeGrafter"/>
</dbReference>
<feature type="compositionally biased region" description="Polar residues" evidence="29">
    <location>
        <begin position="744"/>
        <end position="764"/>
    </location>
</feature>
<evidence type="ECO:0000256" key="14">
    <source>
        <dbReference type="ARBA" id="ARBA00022843"/>
    </source>
</evidence>
<dbReference type="InterPro" id="IPR001245">
    <property type="entry name" value="Ser-Thr/Tyr_kinase_cat_dom"/>
</dbReference>
<keyword evidence="33" id="KW-1185">Reference proteome</keyword>
<feature type="site" description="Important for interaction with phosphotyrosine-binding proteins" evidence="27">
    <location>
        <position position="725"/>
    </location>
</feature>
<feature type="binding site" evidence="25">
    <location>
        <begin position="471"/>
        <end position="477"/>
    </location>
    <ligand>
        <name>ATP</name>
        <dbReference type="ChEBI" id="CHEBI:30616"/>
    </ligand>
</feature>
<keyword evidence="17" id="KW-0829">Tyrosine-protein kinase</keyword>
<feature type="binding site" evidence="26">
    <location>
        <position position="599"/>
    </location>
    <ligand>
        <name>Mg(2+)</name>
        <dbReference type="ChEBI" id="CHEBI:18420"/>
    </ligand>
</feature>
<evidence type="ECO:0000256" key="11">
    <source>
        <dbReference type="ARBA" id="ARBA00022777"/>
    </source>
</evidence>
<evidence type="ECO:0000256" key="18">
    <source>
        <dbReference type="ARBA" id="ARBA00023157"/>
    </source>
</evidence>
<evidence type="ECO:0000256" key="3">
    <source>
        <dbReference type="ARBA" id="ARBA00022475"/>
    </source>
</evidence>
<evidence type="ECO:0000256" key="30">
    <source>
        <dbReference type="SAM" id="Phobius"/>
    </source>
</evidence>
<dbReference type="GO" id="GO:0038109">
    <property type="term" value="P:Kit signaling pathway"/>
    <property type="evidence" value="ECO:0007669"/>
    <property type="project" value="InterPro"/>
</dbReference>
<dbReference type="GO" id="GO:0046872">
    <property type="term" value="F:metal ion binding"/>
    <property type="evidence" value="ECO:0007669"/>
    <property type="project" value="UniProtKB-KW"/>
</dbReference>
<dbReference type="Proteomes" id="UP001501920">
    <property type="component" value="Chromosome 4"/>
</dbReference>
<dbReference type="InterPro" id="IPR050122">
    <property type="entry name" value="RTK"/>
</dbReference>
<evidence type="ECO:0000256" key="8">
    <source>
        <dbReference type="ARBA" id="ARBA00022729"/>
    </source>
</evidence>
<dbReference type="GO" id="GO:0004714">
    <property type="term" value="F:transmembrane receptor protein tyrosine kinase activity"/>
    <property type="evidence" value="ECO:0007669"/>
    <property type="project" value="UniProtKB-EC"/>
</dbReference>
<evidence type="ECO:0000256" key="9">
    <source>
        <dbReference type="ARBA" id="ARBA00022737"/>
    </source>
</evidence>
<dbReference type="PROSITE" id="PS00240">
    <property type="entry name" value="RECEPTOR_TYR_KIN_III"/>
    <property type="match status" value="1"/>
</dbReference>
<dbReference type="SMART" id="SM00219">
    <property type="entry name" value="TyrKc"/>
    <property type="match status" value="1"/>
</dbReference>
<dbReference type="PROSITE" id="PS00107">
    <property type="entry name" value="PROTEIN_KINASE_ATP"/>
    <property type="match status" value="1"/>
</dbReference>
<evidence type="ECO:0000256" key="27">
    <source>
        <dbReference type="PIRSR" id="PIRSR000615-4"/>
    </source>
</evidence>
<evidence type="ECO:0000256" key="7">
    <source>
        <dbReference type="ARBA" id="ARBA00022723"/>
    </source>
</evidence>
<dbReference type="GO" id="GO:0019838">
    <property type="term" value="F:growth factor binding"/>
    <property type="evidence" value="ECO:0007669"/>
    <property type="project" value="TreeGrafter"/>
</dbReference>
<evidence type="ECO:0000256" key="22">
    <source>
        <dbReference type="ARBA" id="ARBA00032147"/>
    </source>
</evidence>
<evidence type="ECO:0000256" key="25">
    <source>
        <dbReference type="PIRSR" id="PIRSR000615-2"/>
    </source>
</evidence>
<dbReference type="InterPro" id="IPR027263">
    <property type="entry name" value="SCGF_receptor"/>
</dbReference>
<keyword evidence="20" id="KW-0325">Glycoprotein</keyword>
<keyword evidence="5" id="KW-0808">Transferase</keyword>
<dbReference type="GO" id="GO:0046427">
    <property type="term" value="P:positive regulation of receptor signaling pathway via JAK-STAT"/>
    <property type="evidence" value="ECO:0007669"/>
    <property type="project" value="TreeGrafter"/>
</dbReference>
<feature type="binding site" evidence="25">
    <location>
        <position position="585"/>
    </location>
    <ligand>
        <name>ATP</name>
        <dbReference type="ChEBI" id="CHEBI:30616"/>
    </ligand>
</feature>
<dbReference type="CDD" id="cd00096">
    <property type="entry name" value="Ig"/>
    <property type="match status" value="1"/>
</dbReference>
<reference evidence="32" key="2">
    <citation type="submission" date="2025-08" db="UniProtKB">
        <authorList>
            <consortium name="Ensembl"/>
        </authorList>
    </citation>
    <scope>IDENTIFICATION</scope>
</reference>
<keyword evidence="6 30" id="KW-0812">Transmembrane</keyword>
<evidence type="ECO:0000256" key="20">
    <source>
        <dbReference type="ARBA" id="ARBA00023180"/>
    </source>
</evidence>
<keyword evidence="4" id="KW-0597">Phosphoprotein</keyword>
<feature type="domain" description="Protein kinase" evidence="31">
    <location>
        <begin position="389"/>
        <end position="726"/>
    </location>
</feature>
<evidence type="ECO:0000256" key="5">
    <source>
        <dbReference type="ARBA" id="ARBA00022679"/>
    </source>
</evidence>
<proteinExistence type="predicted"/>
<feature type="binding site" evidence="26">
    <location>
        <position position="368"/>
    </location>
    <ligand>
        <name>Mg(2+)</name>
        <dbReference type="ChEBI" id="CHEBI:18420"/>
    </ligand>
</feature>
<dbReference type="EC" id="2.7.10.1" evidence="2"/>
<dbReference type="FunFam" id="1.10.510.10:FF:000177">
    <property type="entry name" value="Mast/stem cell growth factor receptor"/>
    <property type="match status" value="1"/>
</dbReference>
<dbReference type="InterPro" id="IPR000719">
    <property type="entry name" value="Prot_kinase_dom"/>
</dbReference>
<feature type="binding site" evidence="25 28">
    <location>
        <position position="423"/>
    </location>
    <ligand>
        <name>ATP</name>
        <dbReference type="ChEBI" id="CHEBI:30616"/>
    </ligand>
</feature>
<reference evidence="32" key="3">
    <citation type="submission" date="2025-09" db="UniProtKB">
        <authorList>
            <consortium name="Ensembl"/>
        </authorList>
    </citation>
    <scope>IDENTIFICATION</scope>
</reference>
<dbReference type="Gene3D" id="1.10.510.10">
    <property type="entry name" value="Transferase(Phosphotransferase) domain 1"/>
    <property type="match status" value="1"/>
</dbReference>
<keyword evidence="10 25" id="KW-0547">Nucleotide-binding</keyword>
<evidence type="ECO:0000256" key="12">
    <source>
        <dbReference type="ARBA" id="ARBA00022840"/>
    </source>
</evidence>
<evidence type="ECO:0000256" key="6">
    <source>
        <dbReference type="ARBA" id="ARBA00022692"/>
    </source>
</evidence>
<dbReference type="InterPro" id="IPR017441">
    <property type="entry name" value="Protein_kinase_ATP_BS"/>
</dbReference>
<dbReference type="PROSITE" id="PS50011">
    <property type="entry name" value="PROTEIN_KINASE_DOM"/>
    <property type="match status" value="1"/>
</dbReference>
<dbReference type="GO" id="GO:0097324">
    <property type="term" value="P:melanocyte migration"/>
    <property type="evidence" value="ECO:0007669"/>
    <property type="project" value="UniProtKB-ARBA"/>
</dbReference>
<evidence type="ECO:0000256" key="19">
    <source>
        <dbReference type="ARBA" id="ARBA00023170"/>
    </source>
</evidence>
<keyword evidence="15 30" id="KW-1133">Transmembrane helix</keyword>
<evidence type="ECO:0000313" key="32">
    <source>
        <dbReference type="Ensembl" id="ENSPNAP00000053333.1"/>
    </source>
</evidence>
<dbReference type="Pfam" id="PF07714">
    <property type="entry name" value="PK_Tyr_Ser-Thr"/>
    <property type="match status" value="1"/>
</dbReference>
<dbReference type="GO" id="GO:0043235">
    <property type="term" value="C:receptor complex"/>
    <property type="evidence" value="ECO:0007669"/>
    <property type="project" value="TreeGrafter"/>
</dbReference>
<keyword evidence="21" id="KW-0393">Immunoglobulin domain</keyword>
<feature type="binding site" evidence="25">
    <location>
        <begin position="396"/>
        <end position="403"/>
    </location>
    <ligand>
        <name>ATP</name>
        <dbReference type="ChEBI" id="CHEBI:30616"/>
    </ligand>
</feature>
<dbReference type="PANTHER" id="PTHR24416:SF46">
    <property type="entry name" value="MAST_STEM CELL GROWTH FACTOR RECEPTOR KIT"/>
    <property type="match status" value="1"/>
</dbReference>
<keyword evidence="7 26" id="KW-0479">Metal-binding</keyword>
<evidence type="ECO:0000256" key="15">
    <source>
        <dbReference type="ARBA" id="ARBA00022989"/>
    </source>
</evidence>
<keyword evidence="16 30" id="KW-0472">Membrane</keyword>
<evidence type="ECO:0000256" key="13">
    <source>
        <dbReference type="ARBA" id="ARBA00022842"/>
    </source>
</evidence>
<evidence type="ECO:0000256" key="2">
    <source>
        <dbReference type="ARBA" id="ARBA00011902"/>
    </source>
</evidence>
<dbReference type="InterPro" id="IPR013783">
    <property type="entry name" value="Ig-like_fold"/>
</dbReference>
<sequence length="781" mass="87385">MAGAGDTASIPCLSTDPSMTDLRLETCDGSPLPTGMRYTASTETGITVSDVQPTYEGCYICLGSLKGEAVRSVKYQLNVRLGECDVVASMQQTSRLLTEPISHERTATLQIGAVTLHDSGSYRCEAQNLRGISTALENEFHNFKLCACVLGKGFINLTHVVNGTWRVREGESLSLRVDLEAYPKPHTFSWSYNKQHLTNTTDHVITTHSHAYRYTCELKLVRLKVSESGVYTFTSSNGDGAVQQKFEVHVISKPAIVSHEGPVDGQVRCVAEGYPTPQITWYYCDQPYEYICKNVIILYTFGILICLLGLFFPERSVHQELFTPLLIGFVVAAAILCIILFILIYKYLQKPKYQIQWKVIEGIHGNNYVYIDPTQLPYDHQWEFPRDKLRFGKTLGSGAFGKVVEATAYGMSKADTVMTVAVKMLKPSAHATEKEALMSELKVLSYLGNHINIVNLLGACTVGGPTLVITEYCCFGDLLNFLRRKRESFYCSTLGEDCYYRNIVLHEGRNGYMTMRPSVMGVLSTEKQRSTHKGSYSDCDVVTEVLQEDGLALDTEDLLSFSYQVAKGMDFLASKNCIHRDLAARNILLTQGRVAKICDFGLARDITTDSNYVVKGNARLPVKWMSPESIFECVYTFESDVWSYGILLWEIFSLGSSPYPGMPVDSRFYKMIKEGYRMDSPEFAPSEMYEIMQSCWDAEPFKRPSFGKIVEKIEQQISDSTKHIYLNFSSRLPIVTGPHEDPSSQHPLVSSGGSSHSTPTQPLLTSDDVYLEGTASRQPRV</sequence>
<dbReference type="SMART" id="SM00409">
    <property type="entry name" value="IG"/>
    <property type="match status" value="2"/>
</dbReference>
<comment type="subcellular location">
    <subcellularLocation>
        <location evidence="1">Cell membrane</location>
        <topology evidence="1">Single-pass type I membrane protein</topology>
    </subcellularLocation>
</comment>
<dbReference type="GO" id="GO:0002244">
    <property type="term" value="P:hematopoietic progenitor cell differentiation"/>
    <property type="evidence" value="ECO:0007669"/>
    <property type="project" value="TreeGrafter"/>
</dbReference>
<dbReference type="GO" id="GO:0030318">
    <property type="term" value="P:melanocyte differentiation"/>
    <property type="evidence" value="ECO:0007669"/>
    <property type="project" value="UniProtKB-ARBA"/>
</dbReference>
<dbReference type="PROSITE" id="PS00109">
    <property type="entry name" value="PROTEIN_KINASE_TYR"/>
    <property type="match status" value="1"/>
</dbReference>
<name>A0AAR2JMS1_PYGNA</name>
<evidence type="ECO:0000256" key="10">
    <source>
        <dbReference type="ARBA" id="ARBA00022741"/>
    </source>
</evidence>
<keyword evidence="8" id="KW-0732">Signal</keyword>
<evidence type="ECO:0000256" key="4">
    <source>
        <dbReference type="ARBA" id="ARBA00022553"/>
    </source>
</evidence>
<dbReference type="InterPro" id="IPR013098">
    <property type="entry name" value="Ig_I-set"/>
</dbReference>
<dbReference type="Pfam" id="PF07679">
    <property type="entry name" value="I-set"/>
    <property type="match status" value="1"/>
</dbReference>
<keyword evidence="13 26" id="KW-0460">Magnesium</keyword>
<keyword evidence="11" id="KW-0418">Kinase</keyword>